<comment type="caution">
    <text evidence="2">The sequence shown here is derived from an EMBL/GenBank/DDBJ whole genome shotgun (WGS) entry which is preliminary data.</text>
</comment>
<keyword evidence="1" id="KW-1133">Transmembrane helix</keyword>
<keyword evidence="1" id="KW-0812">Transmembrane</keyword>
<accession>A0A7W5DV05</accession>
<sequence length="61" mass="6919">MIAPIKERPYPARQHAIALEEDEQRPVRVLSQLIEKQPAAALTVALAFGLTVGWLVKRKNW</sequence>
<keyword evidence="3" id="KW-1185">Reference proteome</keyword>
<gene>
    <name evidence="2" type="ORF">FHS27_000458</name>
</gene>
<reference evidence="2 3" key="1">
    <citation type="submission" date="2020-08" db="EMBL/GenBank/DDBJ databases">
        <title>Genomic Encyclopedia of Type Strains, Phase III (KMG-III): the genomes of soil and plant-associated and newly described type strains.</title>
        <authorList>
            <person name="Whitman W."/>
        </authorList>
    </citation>
    <scope>NUCLEOTIDE SEQUENCE [LARGE SCALE GENOMIC DNA]</scope>
    <source>
        <strain evidence="2 3">CECT 8075</strain>
    </source>
</reference>
<dbReference type="EMBL" id="JACHXU010000001">
    <property type="protein sequence ID" value="MBB3204694.1"/>
    <property type="molecule type" value="Genomic_DNA"/>
</dbReference>
<proteinExistence type="predicted"/>
<dbReference type="RefSeq" id="WP_184301014.1">
    <property type="nucleotide sequence ID" value="NZ_JACHXU010000001.1"/>
</dbReference>
<protein>
    <submittedName>
        <fullName evidence="2">ElaB/YqjD/DUF883 family membrane-anchored ribosome-binding protein</fullName>
    </submittedName>
</protein>
<evidence type="ECO:0000313" key="3">
    <source>
        <dbReference type="Proteomes" id="UP000536179"/>
    </source>
</evidence>
<keyword evidence="1" id="KW-0472">Membrane</keyword>
<evidence type="ECO:0000313" key="2">
    <source>
        <dbReference type="EMBL" id="MBB3204694.1"/>
    </source>
</evidence>
<evidence type="ECO:0000256" key="1">
    <source>
        <dbReference type="SAM" id="Phobius"/>
    </source>
</evidence>
<name>A0A7W5DV05_9BACT</name>
<dbReference type="AlphaFoldDB" id="A0A7W5DV05"/>
<organism evidence="2 3">
    <name type="scientific">Aporhodopirellula rubra</name>
    <dbReference type="NCBI Taxonomy" id="980271"/>
    <lineage>
        <taxon>Bacteria</taxon>
        <taxon>Pseudomonadati</taxon>
        <taxon>Planctomycetota</taxon>
        <taxon>Planctomycetia</taxon>
        <taxon>Pirellulales</taxon>
        <taxon>Pirellulaceae</taxon>
        <taxon>Aporhodopirellula</taxon>
    </lineage>
</organism>
<feature type="transmembrane region" description="Helical" evidence="1">
    <location>
        <begin position="39"/>
        <end position="56"/>
    </location>
</feature>
<dbReference type="Proteomes" id="UP000536179">
    <property type="component" value="Unassembled WGS sequence"/>
</dbReference>